<evidence type="ECO:0000256" key="2">
    <source>
        <dbReference type="ARBA" id="ARBA00022692"/>
    </source>
</evidence>
<evidence type="ECO:0000256" key="5">
    <source>
        <dbReference type="ARBA" id="ARBA00038359"/>
    </source>
</evidence>
<accession>A0A3N4KAJ1</accession>
<evidence type="ECO:0000313" key="8">
    <source>
        <dbReference type="EMBL" id="RPB05431.1"/>
    </source>
</evidence>
<dbReference type="EMBL" id="ML120353">
    <property type="protein sequence ID" value="RPB05431.1"/>
    <property type="molecule type" value="Genomic_DNA"/>
</dbReference>
<dbReference type="STRING" id="1336337.A0A3N4KAJ1"/>
<evidence type="ECO:0000259" key="7">
    <source>
        <dbReference type="Pfam" id="PF20684"/>
    </source>
</evidence>
<feature type="transmembrane region" description="Helical" evidence="6">
    <location>
        <begin position="78"/>
        <end position="99"/>
    </location>
</feature>
<feature type="transmembrane region" description="Helical" evidence="6">
    <location>
        <begin position="119"/>
        <end position="137"/>
    </location>
</feature>
<dbReference type="OrthoDB" id="5022096at2759"/>
<dbReference type="InterPro" id="IPR052337">
    <property type="entry name" value="SAT4-like"/>
</dbReference>
<comment type="subcellular location">
    <subcellularLocation>
        <location evidence="1">Membrane</location>
        <topology evidence="1">Multi-pass membrane protein</topology>
    </subcellularLocation>
</comment>
<evidence type="ECO:0000313" key="9">
    <source>
        <dbReference type="Proteomes" id="UP000276215"/>
    </source>
</evidence>
<keyword evidence="9" id="KW-1185">Reference proteome</keyword>
<evidence type="ECO:0000256" key="3">
    <source>
        <dbReference type="ARBA" id="ARBA00022989"/>
    </source>
</evidence>
<keyword evidence="2 6" id="KW-0812">Transmembrane</keyword>
<proteinExistence type="inferred from homology"/>
<comment type="similarity">
    <text evidence="5">Belongs to the SAT4 family.</text>
</comment>
<evidence type="ECO:0000256" key="4">
    <source>
        <dbReference type="ARBA" id="ARBA00023136"/>
    </source>
</evidence>
<protein>
    <recommendedName>
        <fullName evidence="7">Rhodopsin domain-containing protein</fullName>
    </recommendedName>
</protein>
<dbReference type="GO" id="GO:0016020">
    <property type="term" value="C:membrane"/>
    <property type="evidence" value="ECO:0007669"/>
    <property type="project" value="UniProtKB-SubCell"/>
</dbReference>
<sequence>MIAFVFLIAIGSEIVILFYCRPLSYYWNKTTPGGYCWDLEIFYFINAGLNIVADVVITVLPFPVLARLYRELPKRQKVGLCGIFSLGGLVCAISVVRVVQLPALNHIKDITWDITNAMLWYYVESTFIVIAACGPALKPFFRLYLPAILGSREGAYKDSPSFGIAESHNMQRFQRSTNVTTGPRTKYGEGDSEEHIIGESSGIVKTTDVVLTVEDVPEPQSGGNGRRGSATT</sequence>
<dbReference type="PANTHER" id="PTHR33048:SF47">
    <property type="entry name" value="INTEGRAL MEMBRANE PROTEIN-RELATED"/>
    <property type="match status" value="1"/>
</dbReference>
<organism evidence="8 9">
    <name type="scientific">Choiromyces venosus 120613-1</name>
    <dbReference type="NCBI Taxonomy" id="1336337"/>
    <lineage>
        <taxon>Eukaryota</taxon>
        <taxon>Fungi</taxon>
        <taxon>Dikarya</taxon>
        <taxon>Ascomycota</taxon>
        <taxon>Pezizomycotina</taxon>
        <taxon>Pezizomycetes</taxon>
        <taxon>Pezizales</taxon>
        <taxon>Tuberaceae</taxon>
        <taxon>Choiromyces</taxon>
    </lineage>
</organism>
<dbReference type="AlphaFoldDB" id="A0A3N4KAJ1"/>
<feature type="domain" description="Rhodopsin" evidence="7">
    <location>
        <begin position="1"/>
        <end position="142"/>
    </location>
</feature>
<evidence type="ECO:0000256" key="6">
    <source>
        <dbReference type="SAM" id="Phobius"/>
    </source>
</evidence>
<dbReference type="Proteomes" id="UP000276215">
    <property type="component" value="Unassembled WGS sequence"/>
</dbReference>
<dbReference type="Pfam" id="PF20684">
    <property type="entry name" value="Fung_rhodopsin"/>
    <property type="match status" value="1"/>
</dbReference>
<keyword evidence="3 6" id="KW-1133">Transmembrane helix</keyword>
<name>A0A3N4KAJ1_9PEZI</name>
<keyword evidence="4 6" id="KW-0472">Membrane</keyword>
<dbReference type="InterPro" id="IPR049326">
    <property type="entry name" value="Rhodopsin_dom_fungi"/>
</dbReference>
<reference evidence="8 9" key="1">
    <citation type="journal article" date="2018" name="Nat. Ecol. Evol.">
        <title>Pezizomycetes genomes reveal the molecular basis of ectomycorrhizal truffle lifestyle.</title>
        <authorList>
            <person name="Murat C."/>
            <person name="Payen T."/>
            <person name="Noel B."/>
            <person name="Kuo A."/>
            <person name="Morin E."/>
            <person name="Chen J."/>
            <person name="Kohler A."/>
            <person name="Krizsan K."/>
            <person name="Balestrini R."/>
            <person name="Da Silva C."/>
            <person name="Montanini B."/>
            <person name="Hainaut M."/>
            <person name="Levati E."/>
            <person name="Barry K.W."/>
            <person name="Belfiori B."/>
            <person name="Cichocki N."/>
            <person name="Clum A."/>
            <person name="Dockter R.B."/>
            <person name="Fauchery L."/>
            <person name="Guy J."/>
            <person name="Iotti M."/>
            <person name="Le Tacon F."/>
            <person name="Lindquist E.A."/>
            <person name="Lipzen A."/>
            <person name="Malagnac F."/>
            <person name="Mello A."/>
            <person name="Molinier V."/>
            <person name="Miyauchi S."/>
            <person name="Poulain J."/>
            <person name="Riccioni C."/>
            <person name="Rubini A."/>
            <person name="Sitrit Y."/>
            <person name="Splivallo R."/>
            <person name="Traeger S."/>
            <person name="Wang M."/>
            <person name="Zifcakova L."/>
            <person name="Wipf D."/>
            <person name="Zambonelli A."/>
            <person name="Paolocci F."/>
            <person name="Nowrousian M."/>
            <person name="Ottonello S."/>
            <person name="Baldrian P."/>
            <person name="Spatafora J.W."/>
            <person name="Henrissat B."/>
            <person name="Nagy L.G."/>
            <person name="Aury J.M."/>
            <person name="Wincker P."/>
            <person name="Grigoriev I.V."/>
            <person name="Bonfante P."/>
            <person name="Martin F.M."/>
        </authorList>
    </citation>
    <scope>NUCLEOTIDE SEQUENCE [LARGE SCALE GENOMIC DNA]</scope>
    <source>
        <strain evidence="8 9">120613-1</strain>
    </source>
</reference>
<feature type="transmembrane region" description="Helical" evidence="6">
    <location>
        <begin position="41"/>
        <end position="66"/>
    </location>
</feature>
<evidence type="ECO:0000256" key="1">
    <source>
        <dbReference type="ARBA" id="ARBA00004141"/>
    </source>
</evidence>
<dbReference type="PANTHER" id="PTHR33048">
    <property type="entry name" value="PTH11-LIKE INTEGRAL MEMBRANE PROTEIN (AFU_ORTHOLOGUE AFUA_5G11245)"/>
    <property type="match status" value="1"/>
</dbReference>
<gene>
    <name evidence="8" type="ORF">L873DRAFT_1785635</name>
</gene>